<evidence type="ECO:0000256" key="2">
    <source>
        <dbReference type="ARBA" id="ARBA00022771"/>
    </source>
</evidence>
<dbReference type="InterPro" id="IPR016035">
    <property type="entry name" value="Acyl_Trfase/lysoPLipase"/>
</dbReference>
<protein>
    <recommendedName>
        <fullName evidence="6">PNPLA domain-containing protein</fullName>
    </recommendedName>
</protein>
<evidence type="ECO:0000313" key="5">
    <source>
        <dbReference type="EMBL" id="VIO62946.1"/>
    </source>
</evidence>
<dbReference type="PANTHER" id="PTHR24185">
    <property type="entry name" value="CALCIUM-INDEPENDENT PHOSPHOLIPASE A2-GAMMA"/>
    <property type="match status" value="1"/>
</dbReference>
<accession>A0A4E9EIJ7</accession>
<dbReference type="Gene3D" id="3.40.1090.10">
    <property type="entry name" value="Cytosolic phospholipase A2 catalytic domain"/>
    <property type="match status" value="2"/>
</dbReference>
<evidence type="ECO:0000256" key="3">
    <source>
        <dbReference type="ARBA" id="ARBA00022833"/>
    </source>
</evidence>
<dbReference type="EMBL" id="CAJPIJ010000132">
    <property type="protein sequence ID" value="CAG1984525.1"/>
    <property type="molecule type" value="Genomic_DNA"/>
</dbReference>
<dbReference type="Gene3D" id="3.30.40.10">
    <property type="entry name" value="Zinc/RING finger domain, C3HC4 (zinc finger)"/>
    <property type="match status" value="1"/>
</dbReference>
<gene>
    <name evidence="5" type="ORF">FUG_LOCUS509640</name>
    <name evidence="4" type="ORF">MDCFG202_LOCUS259484</name>
</gene>
<dbReference type="InterPro" id="IPR013083">
    <property type="entry name" value="Znf_RING/FYVE/PHD"/>
</dbReference>
<dbReference type="GO" id="GO:0019369">
    <property type="term" value="P:arachidonate metabolic process"/>
    <property type="evidence" value="ECO:0007669"/>
    <property type="project" value="TreeGrafter"/>
</dbReference>
<dbReference type="InterPro" id="IPR017907">
    <property type="entry name" value="Znf_RING_CS"/>
</dbReference>
<reference evidence="5" key="1">
    <citation type="submission" date="2019-04" db="EMBL/GenBank/DDBJ databases">
        <authorList>
            <person name="Melise S."/>
            <person name="Noan J."/>
            <person name="Okalmin O."/>
        </authorList>
    </citation>
    <scope>NUCLEOTIDE SEQUENCE</scope>
    <source>
        <strain evidence="5">FN9</strain>
    </source>
</reference>
<evidence type="ECO:0000313" key="4">
    <source>
        <dbReference type="EMBL" id="CAG1984525.1"/>
    </source>
</evidence>
<keyword evidence="2" id="KW-0863">Zinc-finger</keyword>
<keyword evidence="3" id="KW-0862">Zinc</keyword>
<dbReference type="EMBL" id="CAAKMV010000169">
    <property type="protein sequence ID" value="VIO62946.1"/>
    <property type="molecule type" value="Genomic_DNA"/>
</dbReference>
<organism evidence="5">
    <name type="scientific">Gibberella zeae</name>
    <name type="common">Wheat head blight fungus</name>
    <name type="synonym">Fusarium graminearum</name>
    <dbReference type="NCBI Taxonomy" id="5518"/>
    <lineage>
        <taxon>Eukaryota</taxon>
        <taxon>Fungi</taxon>
        <taxon>Dikarya</taxon>
        <taxon>Ascomycota</taxon>
        <taxon>Pezizomycotina</taxon>
        <taxon>Sordariomycetes</taxon>
        <taxon>Hypocreomycetidae</taxon>
        <taxon>Hypocreales</taxon>
        <taxon>Nectriaceae</taxon>
        <taxon>Fusarium</taxon>
    </lineage>
</organism>
<keyword evidence="1" id="KW-0479">Metal-binding</keyword>
<dbReference type="Proteomes" id="UP000746612">
    <property type="component" value="Unassembled WGS sequence"/>
</dbReference>
<dbReference type="PROSITE" id="PS00518">
    <property type="entry name" value="ZF_RING_1"/>
    <property type="match status" value="1"/>
</dbReference>
<evidence type="ECO:0008006" key="6">
    <source>
        <dbReference type="Google" id="ProtNLM"/>
    </source>
</evidence>
<dbReference type="SUPFAM" id="SSF52151">
    <property type="entry name" value="FabD/lysophospholipase-like"/>
    <property type="match status" value="1"/>
</dbReference>
<dbReference type="PANTHER" id="PTHR24185:SF8">
    <property type="entry name" value="PNPLA DOMAIN-CONTAINING PROTEIN"/>
    <property type="match status" value="1"/>
</dbReference>
<dbReference type="GO" id="GO:0047499">
    <property type="term" value="F:calcium-independent phospholipase A2 activity"/>
    <property type="evidence" value="ECO:0007669"/>
    <property type="project" value="TreeGrafter"/>
</dbReference>
<proteinExistence type="predicted"/>
<sequence>MFTQFAQSQALGSTRDWHRKQLQQNFAVLQNITSYDTCLSCIRRRPQYGFPCGHLICRNCIRTFTPKCNSDPWMYVPESCHVCGQTAHGISIREFPETSRLRVLSIDGGGIRGSAPIGFLKAIQDEIDIPYYDVQRSFDVKVGTSSGVTLTRARDGSVFLATNYNSATADVQDSGYRYLELQEGQGQGKWWQVYFKPSRIGSHEVFQDGGLAVNNPVCIAIREARLLSPDLAEPSVVVSLGTGSASDDDNSSSGLFSAKFLPRISRALWKQTSSKATWKHLLSHQKAETNQKLFRFDVDFMGEEPLLDELCRQLRAELFLFELDQLNPPYFMRGAYQCTGRIICRLRAHTPEYKGFIGQLCDRAARFRVGAQLVRITDENINIDLCLEVRFAVPSLSSSISISLLEETDEEFHISGSPFTIEWLVSRQALNVPFGTSDHRELVYSDLDCVP</sequence>
<reference evidence="4" key="2">
    <citation type="submission" date="2021-03" db="EMBL/GenBank/DDBJ databases">
        <authorList>
            <person name="Alouane T."/>
            <person name="Langin T."/>
            <person name="Bonhomme L."/>
        </authorList>
    </citation>
    <scope>NUCLEOTIDE SEQUENCE</scope>
    <source>
        <strain evidence="4">MDC_Fg202</strain>
    </source>
</reference>
<dbReference type="GO" id="GO:0016020">
    <property type="term" value="C:membrane"/>
    <property type="evidence" value="ECO:0007669"/>
    <property type="project" value="TreeGrafter"/>
</dbReference>
<dbReference type="GO" id="GO:0008270">
    <property type="term" value="F:zinc ion binding"/>
    <property type="evidence" value="ECO:0007669"/>
    <property type="project" value="UniProtKB-KW"/>
</dbReference>
<dbReference type="AlphaFoldDB" id="A0A4E9EIJ7"/>
<name>A0A4E9EIJ7_GIBZA</name>
<evidence type="ECO:0000256" key="1">
    <source>
        <dbReference type="ARBA" id="ARBA00022723"/>
    </source>
</evidence>